<dbReference type="GO" id="GO:0046872">
    <property type="term" value="F:metal ion binding"/>
    <property type="evidence" value="ECO:0007669"/>
    <property type="project" value="UniProtKB-KW"/>
</dbReference>
<dbReference type="InterPro" id="IPR051610">
    <property type="entry name" value="GPI/OXD"/>
</dbReference>
<dbReference type="Proteomes" id="UP000324324">
    <property type="component" value="Unassembled WGS sequence"/>
</dbReference>
<dbReference type="PANTHER" id="PTHR35848">
    <property type="entry name" value="OXALATE-BINDING PROTEIN"/>
    <property type="match status" value="1"/>
</dbReference>
<sequence>MSRPILNIADAQYLDFADLSRQYGSELPADRYGGRMAPIGRMLGAQKLGYNLTVIEPGKRVFPFHSHRANEEMFFIVEGSGEVRIGESRHPVRAGDVIACPAGGPETAHQIINTGTQELKVLAVSTMTAPELCHYPDSGKFGVLDHGNGFAYIGRAEGSLDYWEGE</sequence>
<keyword evidence="1" id="KW-0479">Metal-binding</keyword>
<evidence type="ECO:0000313" key="3">
    <source>
        <dbReference type="EMBL" id="KAA6126214.1"/>
    </source>
</evidence>
<dbReference type="EMBL" id="VWRN01000027">
    <property type="protein sequence ID" value="KAA6126214.1"/>
    <property type="molecule type" value="Genomic_DNA"/>
</dbReference>
<dbReference type="CDD" id="cd02224">
    <property type="entry name" value="cupin_SPO2919-like"/>
    <property type="match status" value="1"/>
</dbReference>
<dbReference type="PANTHER" id="PTHR35848:SF6">
    <property type="entry name" value="CUPIN TYPE-2 DOMAIN-CONTAINING PROTEIN"/>
    <property type="match status" value="1"/>
</dbReference>
<dbReference type="SUPFAM" id="SSF51182">
    <property type="entry name" value="RmlC-like cupins"/>
    <property type="match status" value="1"/>
</dbReference>
<dbReference type="AlphaFoldDB" id="A0A5M8AZK7"/>
<keyword evidence="4" id="KW-1185">Reference proteome</keyword>
<gene>
    <name evidence="3" type="ORF">F1599_09590</name>
</gene>
<feature type="domain" description="Cupin type-2" evidence="2">
    <location>
        <begin position="52"/>
        <end position="124"/>
    </location>
</feature>
<evidence type="ECO:0000259" key="2">
    <source>
        <dbReference type="Pfam" id="PF07883"/>
    </source>
</evidence>
<protein>
    <submittedName>
        <fullName evidence="3">Cupin domain-containing protein</fullName>
    </submittedName>
</protein>
<reference evidence="3 4" key="1">
    <citation type="submission" date="2019-09" db="EMBL/GenBank/DDBJ databases">
        <title>Isolation of a novel species in the genus Cupriavidus from patients with sepsis using whole genome sequencing.</title>
        <authorList>
            <person name="Kweon O.J."/>
            <person name="Lee M.-K."/>
        </authorList>
    </citation>
    <scope>NUCLEOTIDE SEQUENCE [LARGE SCALE GENOMIC DNA]</scope>
    <source>
        <strain evidence="3 4">MKL-01</strain>
    </source>
</reference>
<dbReference type="InterPro" id="IPR013096">
    <property type="entry name" value="Cupin_2"/>
</dbReference>
<comment type="caution">
    <text evidence="3">The sequence shown here is derived from an EMBL/GenBank/DDBJ whole genome shotgun (WGS) entry which is preliminary data.</text>
</comment>
<dbReference type="RefSeq" id="WP_149316404.1">
    <property type="nucleotide sequence ID" value="NZ_VWRN01000027.1"/>
</dbReference>
<dbReference type="InterPro" id="IPR011051">
    <property type="entry name" value="RmlC_Cupin_sf"/>
</dbReference>
<proteinExistence type="predicted"/>
<accession>A0A5M8AZK7</accession>
<dbReference type="Pfam" id="PF07883">
    <property type="entry name" value="Cupin_2"/>
    <property type="match status" value="1"/>
</dbReference>
<organism evidence="3 4">
    <name type="scientific">Cupriavidus cauae</name>
    <dbReference type="NCBI Taxonomy" id="2608999"/>
    <lineage>
        <taxon>Bacteria</taxon>
        <taxon>Pseudomonadati</taxon>
        <taxon>Pseudomonadota</taxon>
        <taxon>Betaproteobacteria</taxon>
        <taxon>Burkholderiales</taxon>
        <taxon>Burkholderiaceae</taxon>
        <taxon>Cupriavidus</taxon>
    </lineage>
</organism>
<evidence type="ECO:0000313" key="4">
    <source>
        <dbReference type="Proteomes" id="UP000324324"/>
    </source>
</evidence>
<name>A0A5M8AZK7_9BURK</name>
<dbReference type="Gene3D" id="2.60.120.10">
    <property type="entry name" value="Jelly Rolls"/>
    <property type="match status" value="1"/>
</dbReference>
<evidence type="ECO:0000256" key="1">
    <source>
        <dbReference type="ARBA" id="ARBA00022723"/>
    </source>
</evidence>
<dbReference type="InterPro" id="IPR014710">
    <property type="entry name" value="RmlC-like_jellyroll"/>
</dbReference>